<dbReference type="InterPro" id="IPR000014">
    <property type="entry name" value="PAS"/>
</dbReference>
<evidence type="ECO:0000259" key="1">
    <source>
        <dbReference type="PROSITE" id="PS50112"/>
    </source>
</evidence>
<proteinExistence type="predicted"/>
<dbReference type="PANTHER" id="PTHR44757">
    <property type="entry name" value="DIGUANYLATE CYCLASE DGCP"/>
    <property type="match status" value="1"/>
</dbReference>
<dbReference type="InterPro" id="IPR029787">
    <property type="entry name" value="Nucleotide_cyclase"/>
</dbReference>
<dbReference type="InterPro" id="IPR035965">
    <property type="entry name" value="PAS-like_dom_sf"/>
</dbReference>
<protein>
    <submittedName>
        <fullName evidence="3">Diguanylate cyclase</fullName>
    </submittedName>
</protein>
<feature type="domain" description="PAS" evidence="1">
    <location>
        <begin position="5"/>
        <end position="75"/>
    </location>
</feature>
<dbReference type="NCBIfam" id="TIGR00229">
    <property type="entry name" value="sensory_box"/>
    <property type="match status" value="1"/>
</dbReference>
<keyword evidence="4" id="KW-1185">Reference proteome</keyword>
<comment type="caution">
    <text evidence="3">The sequence shown here is derived from an EMBL/GenBank/DDBJ whole genome shotgun (WGS) entry which is preliminary data.</text>
</comment>
<dbReference type="Gene3D" id="3.30.70.270">
    <property type="match status" value="1"/>
</dbReference>
<organism evidence="3 4">
    <name type="scientific">Alishewanella tabrizica</name>
    <dbReference type="NCBI Taxonomy" id="671278"/>
    <lineage>
        <taxon>Bacteria</taxon>
        <taxon>Pseudomonadati</taxon>
        <taxon>Pseudomonadota</taxon>
        <taxon>Gammaproteobacteria</taxon>
        <taxon>Alteromonadales</taxon>
        <taxon>Alteromonadaceae</taxon>
        <taxon>Alishewanella</taxon>
    </lineage>
</organism>
<dbReference type="InterPro" id="IPR052155">
    <property type="entry name" value="Biofilm_reg_signaling"/>
</dbReference>
<dbReference type="SMART" id="SM00267">
    <property type="entry name" value="GGDEF"/>
    <property type="match status" value="1"/>
</dbReference>
<dbReference type="InterPro" id="IPR013655">
    <property type="entry name" value="PAS_fold_3"/>
</dbReference>
<evidence type="ECO:0000259" key="2">
    <source>
        <dbReference type="PROSITE" id="PS50887"/>
    </source>
</evidence>
<dbReference type="CDD" id="cd00130">
    <property type="entry name" value="PAS"/>
    <property type="match status" value="1"/>
</dbReference>
<dbReference type="RefSeq" id="WP_189483632.1">
    <property type="nucleotide sequence ID" value="NZ_BMYR01000011.1"/>
</dbReference>
<sequence>MPESIYSALGEYVDLLLDAVCAVDKAGRFEFLSRGAERIFGYPAAEMLGKSMLSFVHPADRAKTLDAANAINAGHIRLDFENRYIRKDGQIVHLLWSARWSADKQQRVAVARDITKLKHAEARQRALYAISEAAFAAENLQALYEQLLKIVQQLMPVSSFVIARLAPQGELHLPFQHLPSATESHLMAATQFCLGLLARNAISPSILPTAITEPSTWMGVVLNSHNTILGVLAVQLDDSAMEQADADLLEFVGQHIATAIERKELLARLHRAALYDDLTRLPKRELFYDRCRQALSGLERTQQTLAILYIDLDGFKPVNDQYGHAAGDSLLQQIAQRLQQRTRQTDTVARFGGDEFVVLLTQMDAAPMVSAIAEEIRLSLNVPFLLNTQAITITPSIGIALCSTASCSIETLLENADNAMYKAKKQGGNCIIFA</sequence>
<feature type="domain" description="GGDEF" evidence="2">
    <location>
        <begin position="303"/>
        <end position="434"/>
    </location>
</feature>
<dbReference type="PROSITE" id="PS50887">
    <property type="entry name" value="GGDEF"/>
    <property type="match status" value="1"/>
</dbReference>
<dbReference type="NCBIfam" id="TIGR00254">
    <property type="entry name" value="GGDEF"/>
    <property type="match status" value="1"/>
</dbReference>
<dbReference type="InterPro" id="IPR043128">
    <property type="entry name" value="Rev_trsase/Diguanyl_cyclase"/>
</dbReference>
<dbReference type="Gene3D" id="3.30.450.40">
    <property type="match status" value="1"/>
</dbReference>
<dbReference type="Gene3D" id="3.30.450.20">
    <property type="entry name" value="PAS domain"/>
    <property type="match status" value="1"/>
</dbReference>
<accession>A0ABQ2WQH8</accession>
<dbReference type="Proteomes" id="UP000634667">
    <property type="component" value="Unassembled WGS sequence"/>
</dbReference>
<dbReference type="SUPFAM" id="SSF55785">
    <property type="entry name" value="PYP-like sensor domain (PAS domain)"/>
    <property type="match status" value="1"/>
</dbReference>
<gene>
    <name evidence="3" type="ORF">GCM10008111_25630</name>
</gene>
<dbReference type="Pfam" id="PF00990">
    <property type="entry name" value="GGDEF"/>
    <property type="match status" value="1"/>
</dbReference>
<dbReference type="SMART" id="SM00091">
    <property type="entry name" value="PAS"/>
    <property type="match status" value="1"/>
</dbReference>
<name>A0ABQ2WQH8_9ALTE</name>
<dbReference type="PANTHER" id="PTHR44757:SF2">
    <property type="entry name" value="BIOFILM ARCHITECTURE MAINTENANCE PROTEIN MBAA"/>
    <property type="match status" value="1"/>
</dbReference>
<dbReference type="PROSITE" id="PS50112">
    <property type="entry name" value="PAS"/>
    <property type="match status" value="1"/>
</dbReference>
<evidence type="ECO:0000313" key="3">
    <source>
        <dbReference type="EMBL" id="GGW68531.1"/>
    </source>
</evidence>
<dbReference type="EMBL" id="BMYR01000011">
    <property type="protein sequence ID" value="GGW68531.1"/>
    <property type="molecule type" value="Genomic_DNA"/>
</dbReference>
<dbReference type="InterPro" id="IPR000160">
    <property type="entry name" value="GGDEF_dom"/>
</dbReference>
<evidence type="ECO:0000313" key="4">
    <source>
        <dbReference type="Proteomes" id="UP000634667"/>
    </source>
</evidence>
<dbReference type="SUPFAM" id="SSF55073">
    <property type="entry name" value="Nucleotide cyclase"/>
    <property type="match status" value="1"/>
</dbReference>
<dbReference type="InterPro" id="IPR029016">
    <property type="entry name" value="GAF-like_dom_sf"/>
</dbReference>
<dbReference type="CDD" id="cd01949">
    <property type="entry name" value="GGDEF"/>
    <property type="match status" value="1"/>
</dbReference>
<dbReference type="SUPFAM" id="SSF55781">
    <property type="entry name" value="GAF domain-like"/>
    <property type="match status" value="1"/>
</dbReference>
<dbReference type="Pfam" id="PF08447">
    <property type="entry name" value="PAS_3"/>
    <property type="match status" value="1"/>
</dbReference>
<reference evidence="4" key="1">
    <citation type="journal article" date="2019" name="Int. J. Syst. Evol. Microbiol.">
        <title>The Global Catalogue of Microorganisms (GCM) 10K type strain sequencing project: providing services to taxonomists for standard genome sequencing and annotation.</title>
        <authorList>
            <consortium name="The Broad Institute Genomics Platform"/>
            <consortium name="The Broad Institute Genome Sequencing Center for Infectious Disease"/>
            <person name="Wu L."/>
            <person name="Ma J."/>
        </authorList>
    </citation>
    <scope>NUCLEOTIDE SEQUENCE [LARGE SCALE GENOMIC DNA]</scope>
    <source>
        <strain evidence="4">KCTC 23723</strain>
    </source>
</reference>